<accession>A0A8H5D0K0</accession>
<organism evidence="3 4">
    <name type="scientific">Tetrapyrgos nigripes</name>
    <dbReference type="NCBI Taxonomy" id="182062"/>
    <lineage>
        <taxon>Eukaryota</taxon>
        <taxon>Fungi</taxon>
        <taxon>Dikarya</taxon>
        <taxon>Basidiomycota</taxon>
        <taxon>Agaricomycotina</taxon>
        <taxon>Agaricomycetes</taxon>
        <taxon>Agaricomycetidae</taxon>
        <taxon>Agaricales</taxon>
        <taxon>Marasmiineae</taxon>
        <taxon>Marasmiaceae</taxon>
        <taxon>Tetrapyrgos</taxon>
    </lineage>
</organism>
<keyword evidence="2" id="KW-0812">Transmembrane</keyword>
<reference evidence="3 4" key="1">
    <citation type="journal article" date="2020" name="ISME J.">
        <title>Uncovering the hidden diversity of litter-decomposition mechanisms in mushroom-forming fungi.</title>
        <authorList>
            <person name="Floudas D."/>
            <person name="Bentzer J."/>
            <person name="Ahren D."/>
            <person name="Johansson T."/>
            <person name="Persson P."/>
            <person name="Tunlid A."/>
        </authorList>
    </citation>
    <scope>NUCLEOTIDE SEQUENCE [LARGE SCALE GENOMIC DNA]</scope>
    <source>
        <strain evidence="3 4">CBS 291.85</strain>
    </source>
</reference>
<dbReference type="AlphaFoldDB" id="A0A8H5D0K0"/>
<evidence type="ECO:0000313" key="4">
    <source>
        <dbReference type="Proteomes" id="UP000559256"/>
    </source>
</evidence>
<feature type="region of interest" description="Disordered" evidence="1">
    <location>
        <begin position="395"/>
        <end position="425"/>
    </location>
</feature>
<evidence type="ECO:0000256" key="1">
    <source>
        <dbReference type="SAM" id="MobiDB-lite"/>
    </source>
</evidence>
<gene>
    <name evidence="3" type="ORF">D9758_008058</name>
</gene>
<name>A0A8H5D0K0_9AGAR</name>
<keyword evidence="2" id="KW-0472">Membrane</keyword>
<sequence>MCIYIHFSTNDRYSFFFCSFCSFSSLEARRSLNLEAFLVLYICSRRDLKAPSLRPTVSFYLMNQLVSYFFLLLAIWNTASSGALVNVTVEETSPMVVYSNDNSWYKNDTNNPLCHDNSHAYSGNPSATVNLTFKGVAVYFYATQWTRNKSLTLQLDDGEHTTLDLTDDERYDPIASIQMTKSSAIVWSQTDLTESEHTLVVSSARSVGFSMFNNFDAVVYTLLPLPSIAQTDGQYRYIENQTDSTLDDPASMMRNQTADSQSFNLTYFGDSESWPENSSQTLSRNLFQAPLIRYSQNSSEKAVFTFKGVAIYYFSARWPSSTDAVVQLQVDEDDPELIDLTDHASVKQLSPDLSKPTVESSIVWSRTNLSNAEHTLTIGSGGTFAIVDTLMYTSSENNSSNSSNPSTTGTPSGPEPPDSTGPQHGSHFGLIGVVVGGVLGIFALAATIWFLRKRKQDKSKQLKGASGSMGISPFMSRGYNVTTESSSRPYTDLGLFMPSQTPHARGLRRKGGLGSFGVVRNVISRDGTLPPPYEA</sequence>
<dbReference type="Proteomes" id="UP000559256">
    <property type="component" value="Unassembled WGS sequence"/>
</dbReference>
<evidence type="ECO:0000313" key="3">
    <source>
        <dbReference type="EMBL" id="KAF5351300.1"/>
    </source>
</evidence>
<proteinExistence type="predicted"/>
<keyword evidence="2" id="KW-1133">Transmembrane helix</keyword>
<keyword evidence="4" id="KW-1185">Reference proteome</keyword>
<dbReference type="EMBL" id="JAACJM010000071">
    <property type="protein sequence ID" value="KAF5351300.1"/>
    <property type="molecule type" value="Genomic_DNA"/>
</dbReference>
<comment type="caution">
    <text evidence="3">The sequence shown here is derived from an EMBL/GenBank/DDBJ whole genome shotgun (WGS) entry which is preliminary data.</text>
</comment>
<feature type="transmembrane region" description="Helical" evidence="2">
    <location>
        <begin position="428"/>
        <end position="451"/>
    </location>
</feature>
<evidence type="ECO:0008006" key="5">
    <source>
        <dbReference type="Google" id="ProtNLM"/>
    </source>
</evidence>
<feature type="compositionally biased region" description="Low complexity" evidence="1">
    <location>
        <begin position="395"/>
        <end position="412"/>
    </location>
</feature>
<protein>
    <recommendedName>
        <fullName evidence="5">Transmembrane protein</fullName>
    </recommendedName>
</protein>
<dbReference type="OrthoDB" id="3234968at2759"/>
<dbReference type="Gene3D" id="2.60.120.260">
    <property type="entry name" value="Galactose-binding domain-like"/>
    <property type="match status" value="2"/>
</dbReference>
<evidence type="ECO:0000256" key="2">
    <source>
        <dbReference type="SAM" id="Phobius"/>
    </source>
</evidence>